<sequence length="389" mass="41396">MFFWFTSCLATLSMTVLLIGFLKKTSHALALVDYPDSRKQHENVVPLCGGIAIFSAFFLVSLFSRGAAAFPVSFWIGILMVLSIGVMDDRMELSARTRLVVQFFASAILVIPLAGPSIYVANMLPLALAGSALPVLTIIAILFVIGLINSWNMVDGVDGLAGGCAAAAIFWISLLSFYKGLGALGCSSLVLLAAVCGFLLFNMRSPWSARARIFLGDAGSTALGAVIAYLIITLSRRAEIAFPVLLWIVVVPVTDTMSLIVRRLHAGRNPLTADRWHLHHLLLDRSHSHAMTTNIIVASSALCGGVGVAGILAGASNYLMTFGLFVPVIIHSAFVFLASGAGQAVRMRPATMGQLNSIPPVLLRPEAGKNFGTNHQPVQPNPGILSDPV</sequence>
<feature type="transmembrane region" description="Helical" evidence="9">
    <location>
        <begin position="126"/>
        <end position="145"/>
    </location>
</feature>
<evidence type="ECO:0000256" key="1">
    <source>
        <dbReference type="ARBA" id="ARBA00004651"/>
    </source>
</evidence>
<dbReference type="RefSeq" id="WP_105735316.1">
    <property type="nucleotide sequence ID" value="NZ_PVBT01000005.1"/>
</dbReference>
<evidence type="ECO:0000256" key="5">
    <source>
        <dbReference type="ARBA" id="ARBA00022989"/>
    </source>
</evidence>
<feature type="transmembrane region" description="Helical" evidence="9">
    <location>
        <begin position="69"/>
        <end position="87"/>
    </location>
</feature>
<comment type="subcellular location">
    <subcellularLocation>
        <location evidence="1">Cell membrane</location>
        <topology evidence="1">Multi-pass membrane protein</topology>
    </subcellularLocation>
</comment>
<evidence type="ECO:0000256" key="4">
    <source>
        <dbReference type="ARBA" id="ARBA00022692"/>
    </source>
</evidence>
<feature type="region of interest" description="Disordered" evidence="8">
    <location>
        <begin position="369"/>
        <end position="389"/>
    </location>
</feature>
<dbReference type="PANTHER" id="PTHR22926">
    <property type="entry name" value="PHOSPHO-N-ACETYLMURAMOYL-PENTAPEPTIDE-TRANSFERASE"/>
    <property type="match status" value="1"/>
</dbReference>
<dbReference type="GO" id="GO:0046872">
    <property type="term" value="F:metal ion binding"/>
    <property type="evidence" value="ECO:0007669"/>
    <property type="project" value="UniProtKB-KW"/>
</dbReference>
<feature type="transmembrane region" description="Helical" evidence="9">
    <location>
        <begin position="295"/>
        <end position="313"/>
    </location>
</feature>
<dbReference type="CDD" id="cd06853">
    <property type="entry name" value="GT_WecA_like"/>
    <property type="match status" value="1"/>
</dbReference>
<dbReference type="Proteomes" id="UP000238563">
    <property type="component" value="Unassembled WGS sequence"/>
</dbReference>
<proteinExistence type="predicted"/>
<dbReference type="Pfam" id="PF00953">
    <property type="entry name" value="Glycos_transf_4"/>
    <property type="match status" value="1"/>
</dbReference>
<dbReference type="GO" id="GO:0005886">
    <property type="term" value="C:plasma membrane"/>
    <property type="evidence" value="ECO:0007669"/>
    <property type="project" value="UniProtKB-SubCell"/>
</dbReference>
<evidence type="ECO:0000256" key="3">
    <source>
        <dbReference type="ARBA" id="ARBA00022679"/>
    </source>
</evidence>
<comment type="cofactor">
    <cofactor evidence="7">
        <name>Mg(2+)</name>
        <dbReference type="ChEBI" id="CHEBI:18420"/>
    </cofactor>
</comment>
<evidence type="ECO:0000313" key="11">
    <source>
        <dbReference type="Proteomes" id="UP000238563"/>
    </source>
</evidence>
<dbReference type="GO" id="GO:0044038">
    <property type="term" value="P:cell wall macromolecule biosynthetic process"/>
    <property type="evidence" value="ECO:0007669"/>
    <property type="project" value="TreeGrafter"/>
</dbReference>
<feature type="transmembrane region" description="Helical" evidence="9">
    <location>
        <begin position="44"/>
        <end position="63"/>
    </location>
</feature>
<dbReference type="PANTHER" id="PTHR22926:SF3">
    <property type="entry name" value="UNDECAPRENYL-PHOSPHATE ALPHA-N-ACETYLGLUCOSAMINYL 1-PHOSPHATE TRANSFERASE"/>
    <property type="match status" value="1"/>
</dbReference>
<feature type="transmembrane region" description="Helical" evidence="9">
    <location>
        <begin position="181"/>
        <end position="201"/>
    </location>
</feature>
<feature type="transmembrane region" description="Helical" evidence="9">
    <location>
        <begin position="213"/>
        <end position="234"/>
    </location>
</feature>
<evidence type="ECO:0000256" key="8">
    <source>
        <dbReference type="SAM" id="MobiDB-lite"/>
    </source>
</evidence>
<keyword evidence="7" id="KW-0460">Magnesium</keyword>
<feature type="binding site" evidence="7">
    <location>
        <position position="152"/>
    </location>
    <ligand>
        <name>Mg(2+)</name>
        <dbReference type="ChEBI" id="CHEBI:18420"/>
    </ligand>
</feature>
<gene>
    <name evidence="10" type="ORF">C5750_18120</name>
</gene>
<feature type="transmembrane region" description="Helical" evidence="9">
    <location>
        <begin position="157"/>
        <end position="175"/>
    </location>
</feature>
<feature type="transmembrane region" description="Helical" evidence="9">
    <location>
        <begin position="240"/>
        <end position="261"/>
    </location>
</feature>
<keyword evidence="6 9" id="KW-0472">Membrane</keyword>
<evidence type="ECO:0000313" key="10">
    <source>
        <dbReference type="EMBL" id="PRD51758.1"/>
    </source>
</evidence>
<reference evidence="10 11" key="1">
    <citation type="submission" date="2018-02" db="EMBL/GenBank/DDBJ databases">
        <title>The draft genome of Phyllobacterium myrsinacearum DSM5892.</title>
        <authorList>
            <person name="Li L."/>
            <person name="Liu L."/>
            <person name="Zhang X."/>
            <person name="Wang T."/>
        </authorList>
    </citation>
    <scope>NUCLEOTIDE SEQUENCE [LARGE SCALE GENOMIC DNA]</scope>
    <source>
        <strain evidence="10 11">DSM 5892</strain>
    </source>
</reference>
<keyword evidence="4 9" id="KW-0812">Transmembrane</keyword>
<evidence type="ECO:0000256" key="2">
    <source>
        <dbReference type="ARBA" id="ARBA00022475"/>
    </source>
</evidence>
<organism evidence="10 11">
    <name type="scientific">Phyllobacterium myrsinacearum</name>
    <dbReference type="NCBI Taxonomy" id="28101"/>
    <lineage>
        <taxon>Bacteria</taxon>
        <taxon>Pseudomonadati</taxon>
        <taxon>Pseudomonadota</taxon>
        <taxon>Alphaproteobacteria</taxon>
        <taxon>Hyphomicrobiales</taxon>
        <taxon>Phyllobacteriaceae</taxon>
        <taxon>Phyllobacterium</taxon>
    </lineage>
</organism>
<evidence type="ECO:0000256" key="9">
    <source>
        <dbReference type="SAM" id="Phobius"/>
    </source>
</evidence>
<feature type="binding site" evidence="7">
    <location>
        <position position="217"/>
    </location>
    <ligand>
        <name>Mg(2+)</name>
        <dbReference type="ChEBI" id="CHEBI:18420"/>
    </ligand>
</feature>
<keyword evidence="3 10" id="KW-0808">Transferase</keyword>
<dbReference type="GO" id="GO:0071555">
    <property type="term" value="P:cell wall organization"/>
    <property type="evidence" value="ECO:0007669"/>
    <property type="project" value="TreeGrafter"/>
</dbReference>
<keyword evidence="7" id="KW-0479">Metal-binding</keyword>
<evidence type="ECO:0000256" key="6">
    <source>
        <dbReference type="ARBA" id="ARBA00023136"/>
    </source>
</evidence>
<dbReference type="InterPro" id="IPR000715">
    <property type="entry name" value="Glycosyl_transferase_4"/>
</dbReference>
<accession>A0A2S9JFP9</accession>
<keyword evidence="2" id="KW-1003">Cell membrane</keyword>
<evidence type="ECO:0000256" key="7">
    <source>
        <dbReference type="PIRSR" id="PIRSR600715-1"/>
    </source>
</evidence>
<dbReference type="AlphaFoldDB" id="A0A2S9JFP9"/>
<dbReference type="OrthoDB" id="9783652at2"/>
<feature type="transmembrane region" description="Helical" evidence="9">
    <location>
        <begin position="319"/>
        <end position="338"/>
    </location>
</feature>
<feature type="transmembrane region" description="Helical" evidence="9">
    <location>
        <begin position="99"/>
        <end position="120"/>
    </location>
</feature>
<dbReference type="GO" id="GO:0016780">
    <property type="term" value="F:phosphotransferase activity, for other substituted phosphate groups"/>
    <property type="evidence" value="ECO:0007669"/>
    <property type="project" value="InterPro"/>
</dbReference>
<protein>
    <submittedName>
        <fullName evidence="10">Undecaprenyl/decaprenyl-phosphate alpha-N-acetylglucosaminyl 1-phosphate transferase</fullName>
    </submittedName>
</protein>
<dbReference type="EMBL" id="PVBT01000005">
    <property type="protein sequence ID" value="PRD51758.1"/>
    <property type="molecule type" value="Genomic_DNA"/>
</dbReference>
<comment type="caution">
    <text evidence="10">The sequence shown here is derived from an EMBL/GenBank/DDBJ whole genome shotgun (WGS) entry which is preliminary data.</text>
</comment>
<keyword evidence="11" id="KW-1185">Reference proteome</keyword>
<name>A0A2S9JFP9_9HYPH</name>
<dbReference type="GO" id="GO:0009103">
    <property type="term" value="P:lipopolysaccharide biosynthetic process"/>
    <property type="evidence" value="ECO:0007669"/>
    <property type="project" value="TreeGrafter"/>
</dbReference>
<keyword evidence="5 9" id="KW-1133">Transmembrane helix</keyword>